<keyword evidence="2" id="KW-0812">Transmembrane</keyword>
<dbReference type="Gene3D" id="1.25.60.10">
    <property type="entry name" value="MgtE N-terminal domain-like"/>
    <property type="match status" value="1"/>
</dbReference>
<reference evidence="4 5" key="1">
    <citation type="submission" date="2018-06" db="EMBL/GenBank/DDBJ databases">
        <authorList>
            <consortium name="Pathogen Informatics"/>
            <person name="Doyle S."/>
        </authorList>
    </citation>
    <scope>NUCLEOTIDE SEQUENCE [LARGE SCALE GENOMIC DNA]</scope>
    <source>
        <strain evidence="4 5">NCTC4824</strain>
    </source>
</reference>
<protein>
    <submittedName>
        <fullName evidence="4">MgtE intracellular region</fullName>
    </submittedName>
</protein>
<dbReference type="AlphaFoldDB" id="A0A2X4WAS3"/>
<feature type="domain" description="Magnesium transporter MgtE intracellular" evidence="3">
    <location>
        <begin position="139"/>
        <end position="193"/>
    </location>
</feature>
<dbReference type="SUPFAM" id="SSF158791">
    <property type="entry name" value="MgtE N-terminal domain-like"/>
    <property type="match status" value="1"/>
</dbReference>
<dbReference type="InterPro" id="IPR006668">
    <property type="entry name" value="Mg_transptr_MgtE_intracell_dom"/>
</dbReference>
<keyword evidence="1" id="KW-0175">Coiled coil</keyword>
<sequence>MEKTLKKHKEEKETSFLQRFIFWFFIPLLFAVFLGLLIASVNGVNVFEKAKEISEKIPIITDIKEGKENEKVVEYEDKIISLDAEIQDKNAQINQLKSQLDNKDLEKERLVVEQERLEQTIEELRQIQTENKRAFKEIVSTFESMTPKKAAPIILEMKEEEAIKILSNLNTASLAKVLEKMPPEKAATYSDLLAANTN</sequence>
<evidence type="ECO:0000313" key="4">
    <source>
        <dbReference type="EMBL" id="SQI60231.1"/>
    </source>
</evidence>
<gene>
    <name evidence="4" type="ORF">NCTC4824_02665</name>
</gene>
<accession>A0A2X4WAS3</accession>
<evidence type="ECO:0000256" key="1">
    <source>
        <dbReference type="SAM" id="Coils"/>
    </source>
</evidence>
<dbReference type="RefSeq" id="WP_066139666.1">
    <property type="nucleotide sequence ID" value="NZ_JAMATI010000001.1"/>
</dbReference>
<dbReference type="Proteomes" id="UP000249134">
    <property type="component" value="Chromosome 1"/>
</dbReference>
<feature type="transmembrane region" description="Helical" evidence="2">
    <location>
        <begin position="20"/>
        <end position="41"/>
    </location>
</feature>
<keyword evidence="2" id="KW-1133">Transmembrane helix</keyword>
<keyword evidence="2" id="KW-0472">Membrane</keyword>
<evidence type="ECO:0000259" key="3">
    <source>
        <dbReference type="Pfam" id="PF03448"/>
    </source>
</evidence>
<feature type="coiled-coil region" evidence="1">
    <location>
        <begin position="72"/>
        <end position="137"/>
    </location>
</feature>
<evidence type="ECO:0000256" key="2">
    <source>
        <dbReference type="SAM" id="Phobius"/>
    </source>
</evidence>
<evidence type="ECO:0000313" key="5">
    <source>
        <dbReference type="Proteomes" id="UP000249134"/>
    </source>
</evidence>
<proteinExistence type="predicted"/>
<dbReference type="STRING" id="1348624.GCA_001591545_01714"/>
<organism evidence="4 5">
    <name type="scientific">Lederbergia lenta</name>
    <name type="common">Bacillus lentus</name>
    <dbReference type="NCBI Taxonomy" id="1467"/>
    <lineage>
        <taxon>Bacteria</taxon>
        <taxon>Bacillati</taxon>
        <taxon>Bacillota</taxon>
        <taxon>Bacilli</taxon>
        <taxon>Bacillales</taxon>
        <taxon>Bacillaceae</taxon>
        <taxon>Lederbergia</taxon>
    </lineage>
</organism>
<dbReference type="Pfam" id="PF03448">
    <property type="entry name" value="MgtE_N"/>
    <property type="match status" value="1"/>
</dbReference>
<dbReference type="InterPro" id="IPR038076">
    <property type="entry name" value="MgtE_N_sf"/>
</dbReference>
<keyword evidence="5" id="KW-1185">Reference proteome</keyword>
<dbReference type="KEGG" id="blen:NCTC4824_02665"/>
<dbReference type="EMBL" id="LS483476">
    <property type="protein sequence ID" value="SQI60231.1"/>
    <property type="molecule type" value="Genomic_DNA"/>
</dbReference>
<name>A0A2X4WAS3_LEDLE</name>